<sequence length="171" mass="19974">MEIKKPFKSHLPQLEEFFKTVISDTAAKEEIKIPDFVDEEVKEKMKYCEDYFKKGSNISILIALDGEKIIGTISSSYCDSDIKSVIKDLKKDSMKIGTVYIHPSYQRKGLAKILLNEMYKILRSKNVEKFYLDSGYKSAQRYWTKNLGEPFFTAKDYWGPKMDNLIWKVKL</sequence>
<dbReference type="InterPro" id="IPR000182">
    <property type="entry name" value="GNAT_dom"/>
</dbReference>
<protein>
    <submittedName>
        <fullName evidence="2">GNAT family N-acetyltransferase</fullName>
    </submittedName>
</protein>
<evidence type="ECO:0000313" key="3">
    <source>
        <dbReference type="Proteomes" id="UP000263486"/>
    </source>
</evidence>
<reference evidence="2 3" key="1">
    <citation type="submission" date="2018-08" db="EMBL/GenBank/DDBJ databases">
        <title>Draft genome sequence of Psychrilyobacter sp. strain SD5 isolated from Black Sea water.</title>
        <authorList>
            <person name="Yadav S."/>
            <person name="Villanueva L."/>
            <person name="Damste J.S.S."/>
        </authorList>
    </citation>
    <scope>NUCLEOTIDE SEQUENCE [LARGE SCALE GENOMIC DNA]</scope>
    <source>
        <strain evidence="2 3">SD5</strain>
    </source>
</reference>
<dbReference type="PROSITE" id="PS51186">
    <property type="entry name" value="GNAT"/>
    <property type="match status" value="1"/>
</dbReference>
<dbReference type="RefSeq" id="WP_114643454.1">
    <property type="nucleotide sequence ID" value="NZ_JAACIO010000033.1"/>
</dbReference>
<comment type="caution">
    <text evidence="2">The sequence shown here is derived from an EMBL/GenBank/DDBJ whole genome shotgun (WGS) entry which is preliminary data.</text>
</comment>
<evidence type="ECO:0000313" key="2">
    <source>
        <dbReference type="EMBL" id="REI39703.1"/>
    </source>
</evidence>
<dbReference type="Pfam" id="PF00583">
    <property type="entry name" value="Acetyltransf_1"/>
    <property type="match status" value="1"/>
</dbReference>
<feature type="domain" description="N-acetyltransferase" evidence="1">
    <location>
        <begin position="9"/>
        <end position="171"/>
    </location>
</feature>
<gene>
    <name evidence="2" type="ORF">DYH56_13755</name>
</gene>
<dbReference type="CDD" id="cd04301">
    <property type="entry name" value="NAT_SF"/>
    <property type="match status" value="1"/>
</dbReference>
<dbReference type="SUPFAM" id="SSF55729">
    <property type="entry name" value="Acyl-CoA N-acyltransferases (Nat)"/>
    <property type="match status" value="1"/>
</dbReference>
<evidence type="ECO:0000259" key="1">
    <source>
        <dbReference type="PROSITE" id="PS51186"/>
    </source>
</evidence>
<keyword evidence="3" id="KW-1185">Reference proteome</keyword>
<dbReference type="EMBL" id="QUAJ01000034">
    <property type="protein sequence ID" value="REI39703.1"/>
    <property type="molecule type" value="Genomic_DNA"/>
</dbReference>
<dbReference type="Proteomes" id="UP000263486">
    <property type="component" value="Unassembled WGS sequence"/>
</dbReference>
<dbReference type="InterPro" id="IPR016181">
    <property type="entry name" value="Acyl_CoA_acyltransferase"/>
</dbReference>
<accession>A0ABX9KDQ1</accession>
<proteinExistence type="predicted"/>
<name>A0ABX9KDQ1_9FUSO</name>
<dbReference type="Gene3D" id="3.40.630.30">
    <property type="match status" value="1"/>
</dbReference>
<organism evidence="2 3">
    <name type="scientific">Psychrilyobacter piezotolerans</name>
    <dbReference type="NCBI Taxonomy" id="2293438"/>
    <lineage>
        <taxon>Bacteria</taxon>
        <taxon>Fusobacteriati</taxon>
        <taxon>Fusobacteriota</taxon>
        <taxon>Fusobacteriia</taxon>
        <taxon>Fusobacteriales</taxon>
        <taxon>Fusobacteriaceae</taxon>
        <taxon>Psychrilyobacter</taxon>
    </lineage>
</organism>